<dbReference type="InterPro" id="IPR008988">
    <property type="entry name" value="Transcriptional_repressor_C"/>
</dbReference>
<dbReference type="GO" id="GO:0046914">
    <property type="term" value="F:transition metal ion binding"/>
    <property type="evidence" value="ECO:0007669"/>
    <property type="project" value="InterPro"/>
</dbReference>
<keyword evidence="4" id="KW-1185">Reference proteome</keyword>
<evidence type="ECO:0000313" key="3">
    <source>
        <dbReference type="EMBL" id="TGN20762.1"/>
    </source>
</evidence>
<dbReference type="SUPFAM" id="SSF50037">
    <property type="entry name" value="C-terminal domain of transcriptional repressors"/>
    <property type="match status" value="1"/>
</dbReference>
<keyword evidence="1" id="KW-0408">Iron</keyword>
<protein>
    <submittedName>
        <fullName evidence="3">Ferrous iron transport protein A</fullName>
    </submittedName>
</protein>
<dbReference type="EMBL" id="RQHW01000008">
    <property type="protein sequence ID" value="TGN20762.1"/>
    <property type="molecule type" value="Genomic_DNA"/>
</dbReference>
<sequence>MKSSFPGLDLLKENSFGEIVSFDSQTPSHFLTELLELGFFPGAKLRILNTVPSQNKMIVLIGGSKVGLRLSDCKFILVKEEIIPSTT</sequence>
<comment type="caution">
    <text evidence="3">The sequence shown here is derived from an EMBL/GenBank/DDBJ whole genome shotgun (WGS) entry which is preliminary data.</text>
</comment>
<dbReference type="SMART" id="SM00899">
    <property type="entry name" value="FeoA"/>
    <property type="match status" value="1"/>
</dbReference>
<evidence type="ECO:0000256" key="1">
    <source>
        <dbReference type="ARBA" id="ARBA00023004"/>
    </source>
</evidence>
<name>A0A4R9M3S3_9LEPT</name>
<reference evidence="3" key="1">
    <citation type="journal article" date="2019" name="PLoS Negl. Trop. Dis.">
        <title>Revisiting the worldwide diversity of Leptospira species in the environment.</title>
        <authorList>
            <person name="Vincent A.T."/>
            <person name="Schiettekatte O."/>
            <person name="Bourhy P."/>
            <person name="Veyrier F.J."/>
            <person name="Picardeau M."/>
        </authorList>
    </citation>
    <scope>NUCLEOTIDE SEQUENCE [LARGE SCALE GENOMIC DNA]</scope>
    <source>
        <strain evidence="3">201300427</strain>
    </source>
</reference>
<dbReference type="InterPro" id="IPR038157">
    <property type="entry name" value="FeoA_core_dom"/>
</dbReference>
<dbReference type="Pfam" id="PF04023">
    <property type="entry name" value="FeoA"/>
    <property type="match status" value="1"/>
</dbReference>
<dbReference type="OrthoDB" id="340130at2"/>
<evidence type="ECO:0000313" key="4">
    <source>
        <dbReference type="Proteomes" id="UP000298058"/>
    </source>
</evidence>
<evidence type="ECO:0000259" key="2">
    <source>
        <dbReference type="SMART" id="SM00899"/>
    </source>
</evidence>
<dbReference type="InterPro" id="IPR007167">
    <property type="entry name" value="Fe-transptr_FeoA-like"/>
</dbReference>
<dbReference type="Gene3D" id="2.30.30.90">
    <property type="match status" value="1"/>
</dbReference>
<accession>A0A4R9M3S3</accession>
<dbReference type="RefSeq" id="WP_135758977.1">
    <property type="nucleotide sequence ID" value="NZ_RQHW01000008.1"/>
</dbReference>
<feature type="domain" description="Ferrous iron transporter FeoA-like" evidence="2">
    <location>
        <begin position="6"/>
        <end position="80"/>
    </location>
</feature>
<dbReference type="AlphaFoldDB" id="A0A4R9M3S3"/>
<proteinExistence type="predicted"/>
<dbReference type="Proteomes" id="UP000298058">
    <property type="component" value="Unassembled WGS sequence"/>
</dbReference>
<organism evidence="3 4">
    <name type="scientific">Leptospira idonii</name>
    <dbReference type="NCBI Taxonomy" id="1193500"/>
    <lineage>
        <taxon>Bacteria</taxon>
        <taxon>Pseudomonadati</taxon>
        <taxon>Spirochaetota</taxon>
        <taxon>Spirochaetia</taxon>
        <taxon>Leptospirales</taxon>
        <taxon>Leptospiraceae</taxon>
        <taxon>Leptospira</taxon>
    </lineage>
</organism>
<gene>
    <name evidence="3" type="ORF">EHS15_02580</name>
</gene>